<dbReference type="SUPFAM" id="SSF52540">
    <property type="entry name" value="P-loop containing nucleoside triphosphate hydrolases"/>
    <property type="match status" value="1"/>
</dbReference>
<gene>
    <name evidence="1" type="ORF">PMEA_00000526</name>
</gene>
<organism evidence="1 2">
    <name type="scientific">Pocillopora meandrina</name>
    <dbReference type="NCBI Taxonomy" id="46732"/>
    <lineage>
        <taxon>Eukaryota</taxon>
        <taxon>Metazoa</taxon>
        <taxon>Cnidaria</taxon>
        <taxon>Anthozoa</taxon>
        <taxon>Hexacorallia</taxon>
        <taxon>Scleractinia</taxon>
        <taxon>Astrocoeniina</taxon>
        <taxon>Pocilloporidae</taxon>
        <taxon>Pocillopora</taxon>
    </lineage>
</organism>
<reference evidence="1 2" key="1">
    <citation type="submission" date="2022-05" db="EMBL/GenBank/DDBJ databases">
        <authorList>
            <consortium name="Genoscope - CEA"/>
            <person name="William W."/>
        </authorList>
    </citation>
    <scope>NUCLEOTIDE SEQUENCE [LARGE SCALE GENOMIC DNA]</scope>
</reference>
<dbReference type="InterPro" id="IPR027417">
    <property type="entry name" value="P-loop_NTPase"/>
</dbReference>
<accession>A0AAU9VM18</accession>
<sequence>MERAVLFKFKSPSSILIVGPSGCGKTCFTESLLVHDISDLFAQPPTAIVYCYGAWQDKFDHMKHMGIKFHEGVPDVSHLQKWFTAKGGILVLDDLMAEGGNDKEVMDLFTKHSHHQNITVLYLCQDMFPPGKYAKTITRNSHYIVAFKNPHDQLSMRNILLQAYPKT</sequence>
<name>A0AAU9VM18_9CNID</name>
<evidence type="ECO:0000313" key="2">
    <source>
        <dbReference type="Proteomes" id="UP001159428"/>
    </source>
</evidence>
<proteinExistence type="predicted"/>
<dbReference type="EMBL" id="CALNXJ010000001">
    <property type="protein sequence ID" value="CAH3031733.1"/>
    <property type="molecule type" value="Genomic_DNA"/>
</dbReference>
<dbReference type="Proteomes" id="UP001159428">
    <property type="component" value="Unassembled WGS sequence"/>
</dbReference>
<protein>
    <recommendedName>
        <fullName evidence="3">AAA+ ATPase domain-containing protein</fullName>
    </recommendedName>
</protein>
<dbReference type="Gene3D" id="3.40.50.300">
    <property type="entry name" value="P-loop containing nucleotide triphosphate hydrolases"/>
    <property type="match status" value="1"/>
</dbReference>
<dbReference type="AlphaFoldDB" id="A0AAU9VM18"/>
<evidence type="ECO:0008006" key="3">
    <source>
        <dbReference type="Google" id="ProtNLM"/>
    </source>
</evidence>
<comment type="caution">
    <text evidence="1">The sequence shown here is derived from an EMBL/GenBank/DDBJ whole genome shotgun (WGS) entry which is preliminary data.</text>
</comment>
<evidence type="ECO:0000313" key="1">
    <source>
        <dbReference type="EMBL" id="CAH3031733.1"/>
    </source>
</evidence>
<keyword evidence="2" id="KW-1185">Reference proteome</keyword>